<proteinExistence type="inferred from homology"/>
<dbReference type="Proteomes" id="UP000250572">
    <property type="component" value="Unassembled WGS sequence"/>
</dbReference>
<dbReference type="Pfam" id="PF00069">
    <property type="entry name" value="Pkinase"/>
    <property type="match status" value="2"/>
</dbReference>
<reference evidence="22 23" key="1">
    <citation type="journal article" date="2018" name="G3 (Bethesda)">
        <title>A High-Quality Reference Genome for the Invasive Mosquitofish Gambusia affinis Using a Chicago Library.</title>
        <authorList>
            <person name="Hoffberg S.L."/>
            <person name="Troendle N.J."/>
            <person name="Glenn T.C."/>
            <person name="Mahmud O."/>
            <person name="Louha S."/>
            <person name="Chalopin D."/>
            <person name="Bennetzen J.L."/>
            <person name="Mauricio R."/>
        </authorList>
    </citation>
    <scope>NUCLEOTIDE SEQUENCE [LARGE SCALE GENOMIC DNA]</scope>
    <source>
        <strain evidence="22">NE01/NJP1002.9</strain>
        <tissue evidence="22">Muscle</tissue>
    </source>
</reference>
<evidence type="ECO:0000256" key="16">
    <source>
        <dbReference type="PIRSR" id="PIRSR000606-50"/>
    </source>
</evidence>
<evidence type="ECO:0000256" key="15">
    <source>
        <dbReference type="ARBA" id="ARBA00069567"/>
    </source>
</evidence>
<dbReference type="GO" id="GO:0006355">
    <property type="term" value="P:regulation of DNA-templated transcription"/>
    <property type="evidence" value="ECO:0007669"/>
    <property type="project" value="UniProtKB-ARBA"/>
</dbReference>
<dbReference type="GO" id="GO:0005634">
    <property type="term" value="C:nucleus"/>
    <property type="evidence" value="ECO:0007669"/>
    <property type="project" value="UniProtKB-SubCell"/>
</dbReference>
<dbReference type="InterPro" id="IPR017441">
    <property type="entry name" value="Protein_kinase_ATP_BS"/>
</dbReference>
<evidence type="ECO:0000256" key="11">
    <source>
        <dbReference type="ARBA" id="ARBA00022840"/>
    </source>
</evidence>
<dbReference type="PROSITE" id="PS00108">
    <property type="entry name" value="PROTEIN_KINASE_ST"/>
    <property type="match status" value="2"/>
</dbReference>
<feature type="binding site" evidence="17">
    <location>
        <begin position="412"/>
        <end position="420"/>
    </location>
    <ligand>
        <name>ATP</name>
        <dbReference type="ChEBI" id="CHEBI:30616"/>
    </ligand>
</feature>
<evidence type="ECO:0000256" key="19">
    <source>
        <dbReference type="SAM" id="MobiDB-lite"/>
    </source>
</evidence>
<comment type="caution">
    <text evidence="22">The sequence shown here is derived from an EMBL/GenBank/DDBJ whole genome shotgun (WGS) entry which is preliminary data.</text>
</comment>
<dbReference type="InterPro" id="IPR016239">
    <property type="entry name" value="Ribosomal_S6_kinase_II"/>
</dbReference>
<dbReference type="PROSITE" id="PS51285">
    <property type="entry name" value="AGC_KINASE_CTER"/>
    <property type="match status" value="1"/>
</dbReference>
<keyword evidence="10" id="KW-0418">Kinase</keyword>
<comment type="catalytic activity">
    <reaction evidence="13">
        <text>L-threonyl-[protein] + ATP = O-phospho-L-threonyl-[protein] + ADP + H(+)</text>
        <dbReference type="Rhea" id="RHEA:46608"/>
        <dbReference type="Rhea" id="RHEA-COMP:11060"/>
        <dbReference type="Rhea" id="RHEA-COMP:11605"/>
        <dbReference type="ChEBI" id="CHEBI:15378"/>
        <dbReference type="ChEBI" id="CHEBI:30013"/>
        <dbReference type="ChEBI" id="CHEBI:30616"/>
        <dbReference type="ChEBI" id="CHEBI:61977"/>
        <dbReference type="ChEBI" id="CHEBI:456216"/>
        <dbReference type="EC" id="2.7.11.1"/>
    </reaction>
</comment>
<sequence>MPSPMEGSSREGDLFTVKHELKNANLTGHIERVGIENFELLKVLGTGAYGKVFLVRKVSGHDAGKLYAMKVLKKATITDTKLHLILDYVNGGELFTHLVQRVRFKEQEVALYSGEIVLALEHLHKLGIVYRDLKLENILLDSNGHIVLTDFGLSKEFDQVERAFSVCGTVEYMAPEIVEGGDSGHDKAVDWWSLGVLMYELLTGGSPFTVDGDENSHSDIAKYGFVYAEGQVLLSAFCTADDVHIGYCRRICKKDPPFPKDMGPLAKDLIQRLLVKDPKNRLGSGPNGAENVKKHPFYQKINWEDLAAKKVPAPFKPVIRDELDVSNFAEEFTEMDPTYSPAALPQNCDRIFQGYSFMAPSILFKRNVVMDDPIQLCGGSERPGSAAVARSAMMKDSPFYMNYEMDLQDSALGEGSFSICRRCTHKNTGQQYAVKIVSKRMEAQTQREIAALKLCDGHPNIVKLHEIYHDQLHTFLVLELLGGGELLERIRRKQHFSETEASRIMRKLVSAVSHMHDVGVVHRDLKPENLLFTDESENSEIKIIDFGFARLKPPDNQLLKTPCFTLQYAAPEILKYNGYDESCDLWSLGVILYTMLSGQVPFQCQEKSLIHTSAEEIMHKIKQGDFSFGGEAWRNVSQQAKDLIQELLTVDPDKRIKMCGLRYNAWLQDDSQLSSNPLMTPDILGSSTASVHTCVKVTFNAFNKCKREGFRLQTVDKAPLAKRRKMKKTSTSTETRSSSSESTHSSSSSSHEAAGDGFPDAVFGRRTVESDPRDASVSASSSVAWTSACHQNRACGRSSSLHRNINQSINQSITISNSLSFLFFFSDFHTSSAVNQGLDQAEVVIVVLRAAPPSPVQEDGRERRHYCRYIYIKKRNKKNPPKQPRSSPRSLYLSVSRRFFVCLLF</sequence>
<evidence type="ECO:0000259" key="21">
    <source>
        <dbReference type="PROSITE" id="PS51285"/>
    </source>
</evidence>
<dbReference type="InterPro" id="IPR000961">
    <property type="entry name" value="AGC-kinase_C"/>
</dbReference>
<dbReference type="GO" id="GO:0004674">
    <property type="term" value="F:protein serine/threonine kinase activity"/>
    <property type="evidence" value="ECO:0007669"/>
    <property type="project" value="UniProtKB-KW"/>
</dbReference>
<dbReference type="SMART" id="SM00133">
    <property type="entry name" value="S_TK_X"/>
    <property type="match status" value="1"/>
</dbReference>
<keyword evidence="5" id="KW-0723">Serine/threonine-protein kinase</keyword>
<accession>A0A315W1N4</accession>
<dbReference type="SUPFAM" id="SSF56112">
    <property type="entry name" value="Protein kinase-like (PK-like)"/>
    <property type="match status" value="2"/>
</dbReference>
<dbReference type="Gene3D" id="1.10.510.10">
    <property type="entry name" value="Transferase(Phosphotransferase) domain 1"/>
    <property type="match status" value="2"/>
</dbReference>
<evidence type="ECO:0000256" key="6">
    <source>
        <dbReference type="ARBA" id="ARBA00022553"/>
    </source>
</evidence>
<dbReference type="PIRSF" id="PIRSF000606">
    <property type="entry name" value="Ribsml_S6_kin_2"/>
    <property type="match status" value="1"/>
</dbReference>
<feature type="active site" description="Proton acceptor" evidence="16">
    <location>
        <position position="524"/>
    </location>
</feature>
<keyword evidence="12" id="KW-0539">Nucleus</keyword>
<dbReference type="EC" id="2.7.11.1" evidence="4"/>
<evidence type="ECO:0000256" key="10">
    <source>
        <dbReference type="ARBA" id="ARBA00022777"/>
    </source>
</evidence>
<evidence type="ECO:0000256" key="17">
    <source>
        <dbReference type="PIRSR" id="PIRSR000606-51"/>
    </source>
</evidence>
<dbReference type="FunFam" id="3.30.200.20:FF:000648">
    <property type="entry name" value="Non-specific serine/threonine protein kinase"/>
    <property type="match status" value="1"/>
</dbReference>
<feature type="binding site" evidence="17 18">
    <location>
        <position position="435"/>
    </location>
    <ligand>
        <name>ATP</name>
        <dbReference type="ChEBI" id="CHEBI:30616"/>
    </ligand>
</feature>
<keyword evidence="9 17" id="KW-0547">Nucleotide-binding</keyword>
<evidence type="ECO:0000256" key="8">
    <source>
        <dbReference type="ARBA" id="ARBA00022737"/>
    </source>
</evidence>
<evidence type="ECO:0000256" key="12">
    <source>
        <dbReference type="ARBA" id="ARBA00023242"/>
    </source>
</evidence>
<dbReference type="GO" id="GO:0106310">
    <property type="term" value="F:protein serine kinase activity"/>
    <property type="evidence" value="ECO:0007669"/>
    <property type="project" value="RHEA"/>
</dbReference>
<organism evidence="22 23">
    <name type="scientific">Gambusia affinis</name>
    <name type="common">Western mosquitofish</name>
    <name type="synonym">Heterandria affinis</name>
    <dbReference type="NCBI Taxonomy" id="33528"/>
    <lineage>
        <taxon>Eukaryota</taxon>
        <taxon>Metazoa</taxon>
        <taxon>Chordata</taxon>
        <taxon>Craniata</taxon>
        <taxon>Vertebrata</taxon>
        <taxon>Euteleostomi</taxon>
        <taxon>Actinopterygii</taxon>
        <taxon>Neopterygii</taxon>
        <taxon>Teleostei</taxon>
        <taxon>Neoteleostei</taxon>
        <taxon>Acanthomorphata</taxon>
        <taxon>Ovalentaria</taxon>
        <taxon>Atherinomorphae</taxon>
        <taxon>Cyprinodontiformes</taxon>
        <taxon>Poeciliidae</taxon>
        <taxon>Poeciliinae</taxon>
        <taxon>Gambusia</taxon>
    </lineage>
</organism>
<keyword evidence="23" id="KW-1185">Reference proteome</keyword>
<gene>
    <name evidence="22" type="ORF">CCH79_00007983</name>
</gene>
<dbReference type="InterPro" id="IPR008271">
    <property type="entry name" value="Ser/Thr_kinase_AS"/>
</dbReference>
<evidence type="ECO:0000256" key="18">
    <source>
        <dbReference type="PROSITE-ProRule" id="PRU10141"/>
    </source>
</evidence>
<dbReference type="InterPro" id="IPR017892">
    <property type="entry name" value="Pkinase_C"/>
</dbReference>
<dbReference type="STRING" id="33528.ENSGAFP00000027647"/>
<evidence type="ECO:0000313" key="22">
    <source>
        <dbReference type="EMBL" id="PWA29571.1"/>
    </source>
</evidence>
<evidence type="ECO:0000256" key="1">
    <source>
        <dbReference type="ARBA" id="ARBA00001946"/>
    </source>
</evidence>
<dbReference type="Pfam" id="PF00433">
    <property type="entry name" value="Pkinase_C"/>
    <property type="match status" value="1"/>
</dbReference>
<keyword evidence="6" id="KW-0597">Phosphoprotein</keyword>
<comment type="cofactor">
    <cofactor evidence="1">
        <name>Mg(2+)</name>
        <dbReference type="ChEBI" id="CHEBI:18420"/>
    </cofactor>
</comment>
<dbReference type="FunFam" id="1.10.510.10:FF:000109">
    <property type="entry name" value="Ribosomal protein S6 kinase"/>
    <property type="match status" value="1"/>
</dbReference>
<name>A0A315W1N4_GAMAF</name>
<feature type="binding site" evidence="17">
    <location>
        <begin position="44"/>
        <end position="52"/>
    </location>
    <ligand>
        <name>ATP</name>
        <dbReference type="ChEBI" id="CHEBI:30616"/>
    </ligand>
</feature>
<dbReference type="FunFam" id="3.30.200.20:FF:000208">
    <property type="entry name" value="Ribosomal protein S6 kinase"/>
    <property type="match status" value="1"/>
</dbReference>
<dbReference type="SMART" id="SM00220">
    <property type="entry name" value="S_TKc"/>
    <property type="match status" value="2"/>
</dbReference>
<feature type="domain" description="Protein kinase" evidence="20">
    <location>
        <begin position="406"/>
        <end position="667"/>
    </location>
</feature>
<keyword evidence="11 17" id="KW-0067">ATP-binding</keyword>
<protein>
    <recommendedName>
        <fullName evidence="15">Ribosomal protein S6 kinase alpha-5</fullName>
        <ecNumber evidence="4">2.7.11.1</ecNumber>
    </recommendedName>
</protein>
<feature type="binding site" evidence="17 18">
    <location>
        <position position="70"/>
    </location>
    <ligand>
        <name>ATP</name>
        <dbReference type="ChEBI" id="CHEBI:30616"/>
    </ligand>
</feature>
<evidence type="ECO:0000256" key="2">
    <source>
        <dbReference type="ARBA" id="ARBA00004123"/>
    </source>
</evidence>
<comment type="subcellular location">
    <subcellularLocation>
        <location evidence="2">Nucleus</location>
    </subcellularLocation>
</comment>
<feature type="domain" description="AGC-kinase C-terminal" evidence="21">
    <location>
        <begin position="299"/>
        <end position="367"/>
    </location>
</feature>
<dbReference type="Gene3D" id="3.30.200.20">
    <property type="entry name" value="Phosphorylase Kinase, domain 1"/>
    <property type="match status" value="2"/>
</dbReference>
<dbReference type="PANTHER" id="PTHR24351">
    <property type="entry name" value="RIBOSOMAL PROTEIN S6 KINASE"/>
    <property type="match status" value="1"/>
</dbReference>
<dbReference type="PROSITE" id="PS50011">
    <property type="entry name" value="PROTEIN_KINASE_DOM"/>
    <property type="match status" value="2"/>
</dbReference>
<evidence type="ECO:0000256" key="13">
    <source>
        <dbReference type="ARBA" id="ARBA00047899"/>
    </source>
</evidence>
<evidence type="ECO:0000256" key="7">
    <source>
        <dbReference type="ARBA" id="ARBA00022679"/>
    </source>
</evidence>
<feature type="compositionally biased region" description="Low complexity" evidence="19">
    <location>
        <begin position="729"/>
        <end position="752"/>
    </location>
</feature>
<evidence type="ECO:0000256" key="9">
    <source>
        <dbReference type="ARBA" id="ARBA00022741"/>
    </source>
</evidence>
<feature type="region of interest" description="Disordered" evidence="19">
    <location>
        <begin position="716"/>
        <end position="764"/>
    </location>
</feature>
<feature type="domain" description="Protein kinase" evidence="20">
    <location>
        <begin position="38"/>
        <end position="298"/>
    </location>
</feature>
<evidence type="ECO:0000259" key="20">
    <source>
        <dbReference type="PROSITE" id="PS50011"/>
    </source>
</evidence>
<dbReference type="GO" id="GO:0005524">
    <property type="term" value="F:ATP binding"/>
    <property type="evidence" value="ECO:0007669"/>
    <property type="project" value="UniProtKB-UniRule"/>
</dbReference>
<comment type="catalytic activity">
    <reaction evidence="14">
        <text>L-seryl-[protein] + ATP = O-phospho-L-seryl-[protein] + ADP + H(+)</text>
        <dbReference type="Rhea" id="RHEA:17989"/>
        <dbReference type="Rhea" id="RHEA-COMP:9863"/>
        <dbReference type="Rhea" id="RHEA-COMP:11604"/>
        <dbReference type="ChEBI" id="CHEBI:15378"/>
        <dbReference type="ChEBI" id="CHEBI:29999"/>
        <dbReference type="ChEBI" id="CHEBI:30616"/>
        <dbReference type="ChEBI" id="CHEBI:83421"/>
        <dbReference type="ChEBI" id="CHEBI:456216"/>
        <dbReference type="EC" id="2.7.11.1"/>
    </reaction>
</comment>
<dbReference type="GO" id="GO:0035556">
    <property type="term" value="P:intracellular signal transduction"/>
    <property type="evidence" value="ECO:0007669"/>
    <property type="project" value="InterPro"/>
</dbReference>
<dbReference type="InterPro" id="IPR000719">
    <property type="entry name" value="Prot_kinase_dom"/>
</dbReference>
<comment type="similarity">
    <text evidence="3">Belongs to the protein kinase superfamily. AGC Ser/Thr protein kinase family. S6 kinase subfamily.</text>
</comment>
<dbReference type="GO" id="GO:0000287">
    <property type="term" value="F:magnesium ion binding"/>
    <property type="evidence" value="ECO:0007669"/>
    <property type="project" value="InterPro"/>
</dbReference>
<keyword evidence="8" id="KW-0677">Repeat</keyword>
<dbReference type="EMBL" id="NHOQ01000541">
    <property type="protein sequence ID" value="PWA29571.1"/>
    <property type="molecule type" value="Genomic_DNA"/>
</dbReference>
<feature type="active site" description="Proton acceptor" evidence="16">
    <location>
        <position position="132"/>
    </location>
</feature>
<evidence type="ECO:0000256" key="5">
    <source>
        <dbReference type="ARBA" id="ARBA00022527"/>
    </source>
</evidence>
<evidence type="ECO:0000256" key="3">
    <source>
        <dbReference type="ARBA" id="ARBA00009804"/>
    </source>
</evidence>
<dbReference type="AlphaFoldDB" id="A0A315W1N4"/>
<dbReference type="InterPro" id="IPR011009">
    <property type="entry name" value="Kinase-like_dom_sf"/>
</dbReference>
<evidence type="ECO:0000256" key="4">
    <source>
        <dbReference type="ARBA" id="ARBA00012513"/>
    </source>
</evidence>
<evidence type="ECO:0000256" key="14">
    <source>
        <dbReference type="ARBA" id="ARBA00048679"/>
    </source>
</evidence>
<evidence type="ECO:0000313" key="23">
    <source>
        <dbReference type="Proteomes" id="UP000250572"/>
    </source>
</evidence>
<dbReference type="PROSITE" id="PS00107">
    <property type="entry name" value="PROTEIN_KINASE_ATP"/>
    <property type="match status" value="2"/>
</dbReference>
<dbReference type="FunFam" id="1.10.510.10:FF:000157">
    <property type="entry name" value="Ribosomal protein S6 kinase"/>
    <property type="match status" value="1"/>
</dbReference>
<keyword evidence="7" id="KW-0808">Transferase</keyword>